<dbReference type="InterPro" id="IPR016024">
    <property type="entry name" value="ARM-type_fold"/>
</dbReference>
<sequence>MTLIHKFGSKKASEAVPILIEQLKANDAVIRSNAASNLGDIAKEAVSAVPALTVALKDKNLQVNSSVTLALSAIGKEVPSTVVPALTKALQKDQDGTVRSSAAKVLGDIGQEVPSTTASIIPRLIEALQKDKNETVRSNAADALGGIGQKVSSTTALIVPRLIEVLQKDKNETVRSNVANALGGIGFSARSAMPILIQILQDIDTKNDPTSVVDPTSFILSIGSLAESYQDNVSKLSNEDIDIAIFNLEKALKILAKDNSKEKFANEYKAPISRSLYFLKKEKDSRLLARTLDLISKYPWLIGAIIYIIFFPSLWFTLLWLRPILLLKINNVLKILTVFKLPDVLGGGTLPIQTLLFLEPFTYLPRVLDAWVAVHIDSAKEGFSKKKMVSERSIYVPIPVILDNNAIANFTGKDLLPIFEKQRSTLLIFGEGGAGKTSLACQLAKWAMFDESTERISKHRMIPVLIEQEIDFDVVAGEQALTKTIAGQLQALLGEAEPISQKLLECLLRQQRILVIVDHLSEMSQVTRKEIRPADPNFLANALIITSRLDETLDNVPKTTIKPLRVEGNNLSSFMEAYLTYRGKRHLFNDAEYFDACRRLSLMVGQRNTTVLLAKLYAEQMIATKQGLADNLPNNIPDLMLAYINELNRGATNNEPDNRTIQRDAKLVAWECLKQTFRPTSANRDLILAVLPDQDTALERLEHLEKRLYLIQVIGSAQDKIRFTLDPLAEYLAGLHLIGYYKNDEASWRNFLAQTDSIKDVEVIKGFLLAIRDCCLALGQELGVPNFVVSELDKRTGLATQPTGQSQTLSS</sequence>
<evidence type="ECO:0000256" key="1">
    <source>
        <dbReference type="ARBA" id="ARBA00009299"/>
    </source>
</evidence>
<dbReference type="GO" id="GO:0016491">
    <property type="term" value="F:oxidoreductase activity"/>
    <property type="evidence" value="ECO:0007669"/>
    <property type="project" value="TreeGrafter"/>
</dbReference>
<comment type="function">
    <text evidence="5">Catalyzes the hydroxylation of the N(6)-(4-aminobutyl)-L-lysine intermediate produced by deoxyhypusine synthase/DHPS on a critical lysine of the eukaryotic translation initiation factor 5A/eIF-5A. This is the second step of the post-translational modification of that lysine into an unusual amino acid residue named hypusine. Hypusination is unique to mature eIF-5A factor and is essential for its function.</text>
</comment>
<evidence type="ECO:0000259" key="7">
    <source>
        <dbReference type="PROSITE" id="PS50837"/>
    </source>
</evidence>
<comment type="similarity">
    <text evidence="1">Belongs to the CpcE/RpcE/PecE family.</text>
</comment>
<keyword evidence="4" id="KW-0456">Lyase</keyword>
<evidence type="ECO:0000313" key="9">
    <source>
        <dbReference type="Proteomes" id="UP000252107"/>
    </source>
</evidence>
<dbReference type="PANTHER" id="PTHR12697">
    <property type="entry name" value="PBS LYASE HEAT-LIKE PROTEIN"/>
    <property type="match status" value="1"/>
</dbReference>
<evidence type="ECO:0000256" key="5">
    <source>
        <dbReference type="ARBA" id="ARBA00045876"/>
    </source>
</evidence>
<dbReference type="Pfam" id="PF13646">
    <property type="entry name" value="HEAT_2"/>
    <property type="match status" value="2"/>
</dbReference>
<feature type="transmembrane region" description="Helical" evidence="6">
    <location>
        <begin position="298"/>
        <end position="321"/>
    </location>
</feature>
<evidence type="ECO:0000313" key="8">
    <source>
        <dbReference type="EMBL" id="RCJ40966.1"/>
    </source>
</evidence>
<reference evidence="8" key="1">
    <citation type="submission" date="2016-04" db="EMBL/GenBank/DDBJ databases">
        <authorList>
            <person name="Tabuchi Yagui T.R."/>
        </authorList>
    </citation>
    <scope>NUCLEOTIDE SEQUENCE [LARGE SCALE GENOMIC DNA]</scope>
    <source>
        <strain evidence="8">NIES-26</strain>
    </source>
</reference>
<keyword evidence="3" id="KW-0605">Phycobilisome</keyword>
<keyword evidence="6" id="KW-0812">Transmembrane</keyword>
<keyword evidence="2" id="KW-0042">Antenna complex</keyword>
<keyword evidence="6" id="KW-0472">Membrane</keyword>
<dbReference type="Proteomes" id="UP000252107">
    <property type="component" value="Unassembled WGS sequence"/>
</dbReference>
<dbReference type="EMBL" id="LXQD01000033">
    <property type="protein sequence ID" value="RCJ40966.1"/>
    <property type="molecule type" value="Genomic_DNA"/>
</dbReference>
<dbReference type="SUPFAM" id="SSF52540">
    <property type="entry name" value="P-loop containing nucleoside triphosphate hydrolases"/>
    <property type="match status" value="1"/>
</dbReference>
<accession>A0A367RWH7</accession>
<dbReference type="Gene3D" id="1.25.10.10">
    <property type="entry name" value="Leucine-rich Repeat Variant"/>
    <property type="match status" value="2"/>
</dbReference>
<keyword evidence="6" id="KW-1133">Transmembrane helix</keyword>
<evidence type="ECO:0000256" key="3">
    <source>
        <dbReference type="ARBA" id="ARBA00022738"/>
    </source>
</evidence>
<dbReference type="PANTHER" id="PTHR12697:SF5">
    <property type="entry name" value="DEOXYHYPUSINE HYDROXYLASE"/>
    <property type="match status" value="1"/>
</dbReference>
<evidence type="ECO:0000256" key="6">
    <source>
        <dbReference type="SAM" id="Phobius"/>
    </source>
</evidence>
<comment type="caution">
    <text evidence="8">The sequence shown here is derived from an EMBL/GenBank/DDBJ whole genome shotgun (WGS) entry which is preliminary data.</text>
</comment>
<protein>
    <recommendedName>
        <fullName evidence="7">NACHT domain-containing protein</fullName>
    </recommendedName>
</protein>
<dbReference type="AlphaFoldDB" id="A0A367RWH7"/>
<gene>
    <name evidence="8" type="ORF">A6770_36805</name>
</gene>
<dbReference type="Pfam" id="PF22731">
    <property type="entry name" value="NCH4"/>
    <property type="match status" value="1"/>
</dbReference>
<name>A0A367RWH7_9NOSO</name>
<dbReference type="GO" id="GO:0030089">
    <property type="term" value="C:phycobilisome"/>
    <property type="evidence" value="ECO:0007669"/>
    <property type="project" value="UniProtKB-KW"/>
</dbReference>
<dbReference type="Gene3D" id="3.40.50.300">
    <property type="entry name" value="P-loop containing nucleotide triphosphate hydrolases"/>
    <property type="match status" value="1"/>
</dbReference>
<dbReference type="InterPro" id="IPR007111">
    <property type="entry name" value="NACHT_NTPase"/>
</dbReference>
<organism evidence="8 9">
    <name type="scientific">Nostoc minutum NIES-26</name>
    <dbReference type="NCBI Taxonomy" id="1844469"/>
    <lineage>
        <taxon>Bacteria</taxon>
        <taxon>Bacillati</taxon>
        <taxon>Cyanobacteriota</taxon>
        <taxon>Cyanophyceae</taxon>
        <taxon>Nostocales</taxon>
        <taxon>Nostocaceae</taxon>
        <taxon>Nostoc</taxon>
    </lineage>
</organism>
<dbReference type="PROSITE" id="PS50077">
    <property type="entry name" value="HEAT_REPEAT"/>
    <property type="match status" value="2"/>
</dbReference>
<dbReference type="InterPro" id="IPR011989">
    <property type="entry name" value="ARM-like"/>
</dbReference>
<dbReference type="InterPro" id="IPR004155">
    <property type="entry name" value="PBS_lyase_HEAT"/>
</dbReference>
<dbReference type="InterPro" id="IPR027417">
    <property type="entry name" value="P-loop_NTPase"/>
</dbReference>
<dbReference type="SUPFAM" id="SSF48371">
    <property type="entry name" value="ARM repeat"/>
    <property type="match status" value="1"/>
</dbReference>
<proteinExistence type="inferred from homology"/>
<evidence type="ECO:0000256" key="2">
    <source>
        <dbReference type="ARBA" id="ARBA00022549"/>
    </source>
</evidence>
<dbReference type="PROSITE" id="PS50837">
    <property type="entry name" value="NACHT"/>
    <property type="match status" value="1"/>
</dbReference>
<dbReference type="InterPro" id="IPR021133">
    <property type="entry name" value="HEAT_type_2"/>
</dbReference>
<evidence type="ECO:0000256" key="4">
    <source>
        <dbReference type="ARBA" id="ARBA00023239"/>
    </source>
</evidence>
<keyword evidence="9" id="KW-1185">Reference proteome</keyword>
<dbReference type="SMART" id="SM00567">
    <property type="entry name" value="EZ_HEAT"/>
    <property type="match status" value="4"/>
</dbReference>
<dbReference type="InterPro" id="IPR054589">
    <property type="entry name" value="NCH4"/>
</dbReference>
<dbReference type="GO" id="GO:0016829">
    <property type="term" value="F:lyase activity"/>
    <property type="evidence" value="ECO:0007669"/>
    <property type="project" value="UniProtKB-KW"/>
</dbReference>
<feature type="domain" description="NACHT" evidence="7">
    <location>
        <begin position="424"/>
        <end position="524"/>
    </location>
</feature>